<name>A0A9W7MPH1_HIBTR</name>
<keyword evidence="5" id="KW-1185">Reference proteome</keyword>
<reference evidence="4" key="1">
    <citation type="submission" date="2023-05" db="EMBL/GenBank/DDBJ databases">
        <title>Genome and transcriptome analyses reveal genes involved in the formation of fine ridges on petal epidermal cells in Hibiscus trionum.</title>
        <authorList>
            <person name="Koshimizu S."/>
            <person name="Masuda S."/>
            <person name="Ishii T."/>
            <person name="Shirasu K."/>
            <person name="Hoshino A."/>
            <person name="Arita M."/>
        </authorList>
    </citation>
    <scope>NUCLEOTIDE SEQUENCE</scope>
    <source>
        <strain evidence="4">Hamamatsu line</strain>
    </source>
</reference>
<keyword evidence="2" id="KW-0129">CBS domain</keyword>
<dbReference type="OrthoDB" id="418595at2759"/>
<dbReference type="Pfam" id="PF00571">
    <property type="entry name" value="CBS"/>
    <property type="match status" value="2"/>
</dbReference>
<evidence type="ECO:0000313" key="5">
    <source>
        <dbReference type="Proteomes" id="UP001165190"/>
    </source>
</evidence>
<evidence type="ECO:0000313" key="4">
    <source>
        <dbReference type="EMBL" id="GMJ12848.1"/>
    </source>
</evidence>
<dbReference type="PANTHER" id="PTHR48108:SF24">
    <property type="entry name" value="CBS DOMAIN-CONTAINING PROTEIN CBSX2, CHLOROPLASTIC"/>
    <property type="match status" value="1"/>
</dbReference>
<dbReference type="SMART" id="SM00116">
    <property type="entry name" value="CBS"/>
    <property type="match status" value="2"/>
</dbReference>
<dbReference type="InterPro" id="IPR046342">
    <property type="entry name" value="CBS_dom_sf"/>
</dbReference>
<comment type="caution">
    <text evidence="4">The sequence shown here is derived from an EMBL/GenBank/DDBJ whole genome shotgun (WGS) entry which is preliminary data.</text>
</comment>
<proteinExistence type="predicted"/>
<dbReference type="CDD" id="cd17789">
    <property type="entry name" value="CBS_pair_plant_CBSX"/>
    <property type="match status" value="1"/>
</dbReference>
<feature type="domain" description="CBS" evidence="3">
    <location>
        <begin position="172"/>
        <end position="229"/>
    </location>
</feature>
<accession>A0A9W7MPH1</accession>
<dbReference type="PANTHER" id="PTHR48108">
    <property type="entry name" value="CBS DOMAIN-CONTAINING PROTEIN CBSX2, CHLOROPLASTIC"/>
    <property type="match status" value="1"/>
</dbReference>
<protein>
    <submittedName>
        <fullName evidence="4">CBS domain containing protein 2, LOSS OF THE TIMING OF ET AND JA BIOSYNTHESIS 1</fullName>
    </submittedName>
</protein>
<feature type="domain" description="CBS" evidence="3">
    <location>
        <begin position="78"/>
        <end position="140"/>
    </location>
</feature>
<keyword evidence="1" id="KW-0677">Repeat</keyword>
<dbReference type="EMBL" id="BSYR01000065">
    <property type="protein sequence ID" value="GMJ12848.1"/>
    <property type="molecule type" value="Genomic_DNA"/>
</dbReference>
<sequence>MASISFSNCQTLKPFPSFNSFLQSKQPCIVSLYHHSDKVPPPSLSLPKPKGGSFRSAAGLIANSVPSRNGNYTVGDFMTRKEDLHVVKSSTSVDEALEALVEKRVTGFPVIDDDWNLVGVVSDYDLLALDSISGSTQNDPTLFPDVDSSWKTFNEIQKLMNKNNGKVVGDLMTPSPLVVRETTNLEDAARLLLETKYRRLPVVDGDGKLVGIITRGNVVRAALQIKRSSER</sequence>
<evidence type="ECO:0000256" key="2">
    <source>
        <dbReference type="PROSITE-ProRule" id="PRU00703"/>
    </source>
</evidence>
<gene>
    <name evidence="4" type="ORF">HRI_004954000</name>
</gene>
<organism evidence="4 5">
    <name type="scientific">Hibiscus trionum</name>
    <name type="common">Flower of an hour</name>
    <dbReference type="NCBI Taxonomy" id="183268"/>
    <lineage>
        <taxon>Eukaryota</taxon>
        <taxon>Viridiplantae</taxon>
        <taxon>Streptophyta</taxon>
        <taxon>Embryophyta</taxon>
        <taxon>Tracheophyta</taxon>
        <taxon>Spermatophyta</taxon>
        <taxon>Magnoliopsida</taxon>
        <taxon>eudicotyledons</taxon>
        <taxon>Gunneridae</taxon>
        <taxon>Pentapetalae</taxon>
        <taxon>rosids</taxon>
        <taxon>malvids</taxon>
        <taxon>Malvales</taxon>
        <taxon>Malvaceae</taxon>
        <taxon>Malvoideae</taxon>
        <taxon>Hibiscus</taxon>
    </lineage>
</organism>
<dbReference type="SUPFAM" id="SSF54631">
    <property type="entry name" value="CBS-domain pair"/>
    <property type="match status" value="1"/>
</dbReference>
<dbReference type="Proteomes" id="UP001165190">
    <property type="component" value="Unassembled WGS sequence"/>
</dbReference>
<dbReference type="PROSITE" id="PS51371">
    <property type="entry name" value="CBS"/>
    <property type="match status" value="2"/>
</dbReference>
<dbReference type="AlphaFoldDB" id="A0A9W7MPH1"/>
<dbReference type="Gene3D" id="3.10.580.10">
    <property type="entry name" value="CBS-domain"/>
    <property type="match status" value="1"/>
</dbReference>
<evidence type="ECO:0000259" key="3">
    <source>
        <dbReference type="PROSITE" id="PS51371"/>
    </source>
</evidence>
<dbReference type="InterPro" id="IPR051462">
    <property type="entry name" value="CBS_domain-containing"/>
</dbReference>
<dbReference type="InterPro" id="IPR000644">
    <property type="entry name" value="CBS_dom"/>
</dbReference>
<evidence type="ECO:0000256" key="1">
    <source>
        <dbReference type="ARBA" id="ARBA00022737"/>
    </source>
</evidence>